<protein>
    <submittedName>
        <fullName evidence="3">Uncharacterized protein K02A2.6</fullName>
    </submittedName>
</protein>
<dbReference type="EMBL" id="LSMT01001484">
    <property type="protein sequence ID" value="PFX12252.1"/>
    <property type="molecule type" value="Genomic_DNA"/>
</dbReference>
<comment type="caution">
    <text evidence="3">The sequence shown here is derived from an EMBL/GenBank/DDBJ whole genome shotgun (WGS) entry which is preliminary data.</text>
</comment>
<organism evidence="3 4">
    <name type="scientific">Stylophora pistillata</name>
    <name type="common">Smooth cauliflower coral</name>
    <dbReference type="NCBI Taxonomy" id="50429"/>
    <lineage>
        <taxon>Eukaryota</taxon>
        <taxon>Metazoa</taxon>
        <taxon>Cnidaria</taxon>
        <taxon>Anthozoa</taxon>
        <taxon>Hexacorallia</taxon>
        <taxon>Scleractinia</taxon>
        <taxon>Astrocoeniina</taxon>
        <taxon>Pocilloporidae</taxon>
        <taxon>Stylophora</taxon>
    </lineage>
</organism>
<gene>
    <name evidence="3" type="primary">K02A2.6</name>
    <name evidence="3" type="ORF">AWC38_SpisGene23821</name>
</gene>
<proteinExistence type="predicted"/>
<reference evidence="4" key="1">
    <citation type="journal article" date="2017" name="bioRxiv">
        <title>Comparative analysis of the genomes of Stylophora pistillata and Acropora digitifera provides evidence for extensive differences between species of corals.</title>
        <authorList>
            <person name="Voolstra C.R."/>
            <person name="Li Y."/>
            <person name="Liew Y.J."/>
            <person name="Baumgarten S."/>
            <person name="Zoccola D."/>
            <person name="Flot J.-F."/>
            <person name="Tambutte S."/>
            <person name="Allemand D."/>
            <person name="Aranda M."/>
        </authorList>
    </citation>
    <scope>NUCLEOTIDE SEQUENCE [LARGE SCALE GENOMIC DNA]</scope>
</reference>
<dbReference type="STRING" id="50429.A0A2B4R7P9"/>
<evidence type="ECO:0000313" key="3">
    <source>
        <dbReference type="EMBL" id="PFX12252.1"/>
    </source>
</evidence>
<dbReference type="SUPFAM" id="SSF53098">
    <property type="entry name" value="Ribonuclease H-like"/>
    <property type="match status" value="1"/>
</dbReference>
<dbReference type="InterPro" id="IPR041588">
    <property type="entry name" value="Integrase_H2C2"/>
</dbReference>
<evidence type="ECO:0000259" key="2">
    <source>
        <dbReference type="Pfam" id="PF17921"/>
    </source>
</evidence>
<evidence type="ECO:0000256" key="1">
    <source>
        <dbReference type="SAM" id="MobiDB-lite"/>
    </source>
</evidence>
<evidence type="ECO:0000313" key="4">
    <source>
        <dbReference type="Proteomes" id="UP000225706"/>
    </source>
</evidence>
<feature type="region of interest" description="Disordered" evidence="1">
    <location>
        <begin position="481"/>
        <end position="502"/>
    </location>
</feature>
<dbReference type="PANTHER" id="PTHR37984">
    <property type="entry name" value="PROTEIN CBG26694"/>
    <property type="match status" value="1"/>
</dbReference>
<feature type="domain" description="Integrase zinc-binding" evidence="2">
    <location>
        <begin position="229"/>
        <end position="280"/>
    </location>
</feature>
<dbReference type="InterPro" id="IPR012337">
    <property type="entry name" value="RNaseH-like_sf"/>
</dbReference>
<sequence length="502" mass="57093">MKSREKLFDEGERPTLERAINIARYYEASQAQLKAMNPAGNEGKKDVISHAKSRNIRPKHSTFAQAAQQRNPKSTQAGHRHREENQANICDNCGRSHSKSETCPARGQTCNYCKKKGHFIQVCKKRMRSKQRIHEIQVTATSFEENFETLALEPICVGIMNQEIKAHKDEVFATVNVDIAGREKEETTLKAKIDTTTDNSPSQDYTQTIPSHVTPGFKPFTANIYRIIIPKALQNEILLKLHASHQGTEKTKLRARSAVYWRDLNRDINNVTKSCSICQDLQNKKAKGPSMPTEIFPRPWHTVSPDLFYLDGSEYLLVADYYSKFIFIRNIPPGKSTSKTVIELMKQICSEHGIPYVKYPIDGKLPSPGELLLGRPLQDNLPRRIQASPNDDDIAARLEYRQGRQRHYHDTGCKSLPDLVPGQPITIQDPLSSTWKPAIVKERLDKVPRSYTATTPGGQELRRNLKHVMEVPPMLNRYVIRQAPKPEDLKPRTGKETRDAEL</sequence>
<dbReference type="Proteomes" id="UP000225706">
    <property type="component" value="Unassembled WGS sequence"/>
</dbReference>
<feature type="compositionally biased region" description="Polar residues" evidence="1">
    <location>
        <begin position="62"/>
        <end position="77"/>
    </location>
</feature>
<dbReference type="PANTHER" id="PTHR37984:SF7">
    <property type="entry name" value="INTEGRASE CATALYTIC DOMAIN-CONTAINING PROTEIN"/>
    <property type="match status" value="1"/>
</dbReference>
<keyword evidence="4" id="KW-1185">Reference proteome</keyword>
<accession>A0A2B4R7P9</accession>
<dbReference type="InterPro" id="IPR050951">
    <property type="entry name" value="Retrovirus_Pol_polyprotein"/>
</dbReference>
<dbReference type="AlphaFoldDB" id="A0A2B4R7P9"/>
<feature type="region of interest" description="Disordered" evidence="1">
    <location>
        <begin position="61"/>
        <end position="82"/>
    </location>
</feature>
<dbReference type="Pfam" id="PF17921">
    <property type="entry name" value="Integrase_H2C2"/>
    <property type="match status" value="1"/>
</dbReference>
<name>A0A2B4R7P9_STYPI</name>
<dbReference type="Gene3D" id="1.10.340.70">
    <property type="match status" value="1"/>
</dbReference>
<feature type="compositionally biased region" description="Basic and acidic residues" evidence="1">
    <location>
        <begin position="484"/>
        <end position="502"/>
    </location>
</feature>